<accession>A0A3D2X1G3</accession>
<evidence type="ECO:0000259" key="3">
    <source>
        <dbReference type="Pfam" id="PF04536"/>
    </source>
</evidence>
<evidence type="ECO:0000313" key="5">
    <source>
        <dbReference type="Proteomes" id="UP000262969"/>
    </source>
</evidence>
<dbReference type="InterPro" id="IPR007621">
    <property type="entry name" value="TPM_dom"/>
</dbReference>
<reference evidence="4 5" key="1">
    <citation type="journal article" date="2018" name="Nat. Biotechnol.">
        <title>A standardized bacterial taxonomy based on genome phylogeny substantially revises the tree of life.</title>
        <authorList>
            <person name="Parks D.H."/>
            <person name="Chuvochina M."/>
            <person name="Waite D.W."/>
            <person name="Rinke C."/>
            <person name="Skarshewski A."/>
            <person name="Chaumeil P.A."/>
            <person name="Hugenholtz P."/>
        </authorList>
    </citation>
    <scope>NUCLEOTIDE SEQUENCE [LARGE SCALE GENOMIC DNA]</scope>
    <source>
        <strain evidence="4">UBA11728</strain>
    </source>
</reference>
<feature type="compositionally biased region" description="Gly residues" evidence="1">
    <location>
        <begin position="333"/>
        <end position="358"/>
    </location>
</feature>
<keyword evidence="2" id="KW-0472">Membrane</keyword>
<feature type="region of interest" description="Disordered" evidence="1">
    <location>
        <begin position="210"/>
        <end position="248"/>
    </location>
</feature>
<protein>
    <recommendedName>
        <fullName evidence="3">TPM domain-containing protein</fullName>
    </recommendedName>
</protein>
<feature type="transmembrane region" description="Helical" evidence="2">
    <location>
        <begin position="263"/>
        <end position="282"/>
    </location>
</feature>
<feature type="region of interest" description="Disordered" evidence="1">
    <location>
        <begin position="315"/>
        <end position="358"/>
    </location>
</feature>
<dbReference type="Pfam" id="PF04536">
    <property type="entry name" value="TPM_phosphatase"/>
    <property type="match status" value="1"/>
</dbReference>
<evidence type="ECO:0000256" key="2">
    <source>
        <dbReference type="SAM" id="Phobius"/>
    </source>
</evidence>
<sequence length="358" mass="39606">MVCWHYLLILSDYKTNCCSERRALVMTVKHKKNFIAIRLMLMISCIYIIATVLGTPKFIVMAEDSKHSAHIEDNAGLLSDSEESNLLQKLTDYAVKSELDLVILTTDDLNTKVKDDDTAIMNYVKGFLEEYIDENLDNGTFTEDVAILYFDSTYRWLNIQGYGSAENILNDDRIETILDKISSYFGENDYYNAFLNFGKNTKYYATLQSTNSGNSSNSSQNGSNNTSPNGSHGNNYNNGHGQTSQNNYNDTQRQFVENVLYKTWFQLLAAIIIGVITVAIMASRSGGRVTINNHTYLNEGNSGIVARRDDYISTSVTKVKRPEPNHTTNTSSSGGGRSSGGGGVSSGGRSHSGGGRRV</sequence>
<evidence type="ECO:0000256" key="1">
    <source>
        <dbReference type="SAM" id="MobiDB-lite"/>
    </source>
</evidence>
<name>A0A3D2X1G3_9FIRM</name>
<keyword evidence="2" id="KW-1133">Transmembrane helix</keyword>
<dbReference type="Proteomes" id="UP000262969">
    <property type="component" value="Unassembled WGS sequence"/>
</dbReference>
<dbReference type="AlphaFoldDB" id="A0A3D2X1G3"/>
<evidence type="ECO:0000313" key="4">
    <source>
        <dbReference type="EMBL" id="HCL00826.1"/>
    </source>
</evidence>
<comment type="caution">
    <text evidence="4">The sequence shown here is derived from an EMBL/GenBank/DDBJ whole genome shotgun (WGS) entry which is preliminary data.</text>
</comment>
<feature type="transmembrane region" description="Helical" evidence="2">
    <location>
        <begin position="35"/>
        <end position="54"/>
    </location>
</feature>
<feature type="compositionally biased region" description="Low complexity" evidence="1">
    <location>
        <begin position="210"/>
        <end position="241"/>
    </location>
</feature>
<feature type="domain" description="TPM" evidence="3">
    <location>
        <begin position="72"/>
        <end position="197"/>
    </location>
</feature>
<dbReference type="EMBL" id="DPVV01000005">
    <property type="protein sequence ID" value="HCL00826.1"/>
    <property type="molecule type" value="Genomic_DNA"/>
</dbReference>
<proteinExistence type="predicted"/>
<organism evidence="4 5">
    <name type="scientific">Lachnoclostridium phytofermentans</name>
    <dbReference type="NCBI Taxonomy" id="66219"/>
    <lineage>
        <taxon>Bacteria</taxon>
        <taxon>Bacillati</taxon>
        <taxon>Bacillota</taxon>
        <taxon>Clostridia</taxon>
        <taxon>Lachnospirales</taxon>
        <taxon>Lachnospiraceae</taxon>
    </lineage>
</organism>
<dbReference type="Gene3D" id="3.10.310.50">
    <property type="match status" value="1"/>
</dbReference>
<keyword evidence="2" id="KW-0812">Transmembrane</keyword>
<gene>
    <name evidence="4" type="ORF">DHW61_00125</name>
</gene>